<dbReference type="SMART" id="SM00240">
    <property type="entry name" value="FHA"/>
    <property type="match status" value="1"/>
</dbReference>
<dbReference type="CDD" id="cd07302">
    <property type="entry name" value="CHD"/>
    <property type="match status" value="1"/>
</dbReference>
<dbReference type="Gene3D" id="2.60.200.20">
    <property type="match status" value="1"/>
</dbReference>
<sequence length="357" mass="38210">MDDALDFGADLVEAKRSVRASNPVLKRMDKRDPLIRFGPTGTETRRAITALSVCRIGRDAGNDVVLSDAGISRTHAMIRRDISGICFLSDVGSRNGTQLNGLPISAPVALSHGDLIKIGGELLTFEQEAPPVPVVEPNRGGETQAYMTTSFVTVLVIDIRGYTALAREIGEEKISKLLSTFFGGVADLLRRRRAWYHKYIGDCFMALWVHDRREVDHAVFAAVLDVILATQELVAPLQSRFGLSGPVRFGVGMNSGLAAIGNLGSIGAADFTAVGDTVNKAFRLESATRTCGHSVLIGRESIDMLRPAVAVPASIECLALALKGYDSPQEAYSLDFGDIAALAGEMMVAAHANSARP</sequence>
<dbReference type="CDD" id="cd00060">
    <property type="entry name" value="FHA"/>
    <property type="match status" value="1"/>
</dbReference>
<gene>
    <name evidence="3" type="ORF">GON01_02340</name>
</gene>
<dbReference type="InterPro" id="IPR000253">
    <property type="entry name" value="FHA_dom"/>
</dbReference>
<name>A0A6I4IX63_9SPHN</name>
<dbReference type="InterPro" id="IPR001054">
    <property type="entry name" value="A/G_cyclase"/>
</dbReference>
<evidence type="ECO:0000259" key="1">
    <source>
        <dbReference type="PROSITE" id="PS50006"/>
    </source>
</evidence>
<dbReference type="Proteomes" id="UP000441389">
    <property type="component" value="Unassembled WGS sequence"/>
</dbReference>
<dbReference type="PANTHER" id="PTHR43081">
    <property type="entry name" value="ADENYLATE CYCLASE, TERMINAL-DIFFERENTIATION SPECIFIC-RELATED"/>
    <property type="match status" value="1"/>
</dbReference>
<dbReference type="GO" id="GO:0009190">
    <property type="term" value="P:cyclic nucleotide biosynthetic process"/>
    <property type="evidence" value="ECO:0007669"/>
    <property type="project" value="InterPro"/>
</dbReference>
<evidence type="ECO:0000313" key="3">
    <source>
        <dbReference type="EMBL" id="MVO76780.1"/>
    </source>
</evidence>
<keyword evidence="4" id="KW-1185">Reference proteome</keyword>
<dbReference type="InterPro" id="IPR029787">
    <property type="entry name" value="Nucleotide_cyclase"/>
</dbReference>
<dbReference type="AlphaFoldDB" id="A0A6I4IX63"/>
<dbReference type="SUPFAM" id="SSF55073">
    <property type="entry name" value="Nucleotide cyclase"/>
    <property type="match status" value="1"/>
</dbReference>
<dbReference type="PROSITE" id="PS50006">
    <property type="entry name" value="FHA_DOMAIN"/>
    <property type="match status" value="1"/>
</dbReference>
<dbReference type="InterPro" id="IPR050697">
    <property type="entry name" value="Adenylyl/Guanylyl_Cyclase_3/4"/>
</dbReference>
<dbReference type="GO" id="GO:0035556">
    <property type="term" value="P:intracellular signal transduction"/>
    <property type="evidence" value="ECO:0007669"/>
    <property type="project" value="InterPro"/>
</dbReference>
<organism evidence="3 4">
    <name type="scientific">Sphingomonas horti</name>
    <dbReference type="NCBI Taxonomy" id="2682842"/>
    <lineage>
        <taxon>Bacteria</taxon>
        <taxon>Pseudomonadati</taxon>
        <taxon>Pseudomonadota</taxon>
        <taxon>Alphaproteobacteria</taxon>
        <taxon>Sphingomonadales</taxon>
        <taxon>Sphingomonadaceae</taxon>
        <taxon>Sphingomonas</taxon>
    </lineage>
</organism>
<dbReference type="PROSITE" id="PS50125">
    <property type="entry name" value="GUANYLATE_CYCLASE_2"/>
    <property type="match status" value="1"/>
</dbReference>
<feature type="domain" description="FHA" evidence="1">
    <location>
        <begin position="54"/>
        <end position="104"/>
    </location>
</feature>
<feature type="domain" description="Guanylate cyclase" evidence="2">
    <location>
        <begin position="153"/>
        <end position="285"/>
    </location>
</feature>
<dbReference type="Gene3D" id="3.30.70.1230">
    <property type="entry name" value="Nucleotide cyclase"/>
    <property type="match status" value="1"/>
</dbReference>
<accession>A0A6I4IX63</accession>
<dbReference type="Pfam" id="PF00211">
    <property type="entry name" value="Guanylate_cyc"/>
    <property type="match status" value="1"/>
</dbReference>
<comment type="caution">
    <text evidence="3">The sequence shown here is derived from an EMBL/GenBank/DDBJ whole genome shotgun (WGS) entry which is preliminary data.</text>
</comment>
<evidence type="ECO:0000259" key="2">
    <source>
        <dbReference type="PROSITE" id="PS50125"/>
    </source>
</evidence>
<dbReference type="GO" id="GO:0004016">
    <property type="term" value="F:adenylate cyclase activity"/>
    <property type="evidence" value="ECO:0007669"/>
    <property type="project" value="UniProtKB-ARBA"/>
</dbReference>
<reference evidence="3 4" key="1">
    <citation type="submission" date="2019-12" db="EMBL/GenBank/DDBJ databases">
        <authorList>
            <person name="Huq M.A."/>
        </authorList>
    </citation>
    <scope>NUCLEOTIDE SEQUENCE [LARGE SCALE GENOMIC DNA]</scope>
    <source>
        <strain evidence="3 4">MAH-20</strain>
    </source>
</reference>
<dbReference type="InterPro" id="IPR008984">
    <property type="entry name" value="SMAD_FHA_dom_sf"/>
</dbReference>
<dbReference type="SMART" id="SM00044">
    <property type="entry name" value="CYCc"/>
    <property type="match status" value="1"/>
</dbReference>
<dbReference type="Pfam" id="PF00498">
    <property type="entry name" value="FHA"/>
    <property type="match status" value="1"/>
</dbReference>
<dbReference type="RefSeq" id="WP_157025586.1">
    <property type="nucleotide sequence ID" value="NZ_WQMS01000001.1"/>
</dbReference>
<dbReference type="SUPFAM" id="SSF49879">
    <property type="entry name" value="SMAD/FHA domain"/>
    <property type="match status" value="1"/>
</dbReference>
<protein>
    <submittedName>
        <fullName evidence="3">FHA domain-containing protein</fullName>
    </submittedName>
</protein>
<dbReference type="EMBL" id="WQMS01000001">
    <property type="protein sequence ID" value="MVO76780.1"/>
    <property type="molecule type" value="Genomic_DNA"/>
</dbReference>
<dbReference type="PANTHER" id="PTHR43081:SF1">
    <property type="entry name" value="ADENYLATE CYCLASE, TERMINAL-DIFFERENTIATION SPECIFIC"/>
    <property type="match status" value="1"/>
</dbReference>
<proteinExistence type="predicted"/>
<evidence type="ECO:0000313" key="4">
    <source>
        <dbReference type="Proteomes" id="UP000441389"/>
    </source>
</evidence>